<reference evidence="6" key="1">
    <citation type="submission" date="2021-02" db="EMBL/GenBank/DDBJ databases">
        <authorList>
            <person name="Nowell W R."/>
        </authorList>
    </citation>
    <scope>NUCLEOTIDE SEQUENCE</scope>
</reference>
<gene>
    <name evidence="6" type="ORF">JBS370_LOCUS4994</name>
</gene>
<dbReference type="AlphaFoldDB" id="A0A818PVU4"/>
<dbReference type="GO" id="GO:0004332">
    <property type="term" value="F:fructose-bisphosphate aldolase activity"/>
    <property type="evidence" value="ECO:0007669"/>
    <property type="project" value="UniProtKB-EC"/>
</dbReference>
<sequence length="75" mass="8642">MDIIILCNETFYHKTDDNDALFPHLLTQIGIIPDITVDRELIVLADIDNETTNQGLDTLEKRYRGYKNLGTQFSQ</sequence>
<dbReference type="InterPro" id="IPR000741">
    <property type="entry name" value="FBA_I"/>
</dbReference>
<evidence type="ECO:0000256" key="3">
    <source>
        <dbReference type="ARBA" id="ARBA00013068"/>
    </source>
</evidence>
<dbReference type="Gene3D" id="3.20.20.70">
    <property type="entry name" value="Aldolase class I"/>
    <property type="match status" value="1"/>
</dbReference>
<dbReference type="EC" id="4.1.2.13" evidence="3"/>
<comment type="caution">
    <text evidence="6">The sequence shown here is derived from an EMBL/GenBank/DDBJ whole genome shotgun (WGS) entry which is preliminary data.</text>
</comment>
<accession>A0A818PVU4</accession>
<evidence type="ECO:0000256" key="5">
    <source>
        <dbReference type="ARBA" id="ARBA00023239"/>
    </source>
</evidence>
<dbReference type="EMBL" id="CAJOBD010000251">
    <property type="protein sequence ID" value="CAF3625236.1"/>
    <property type="molecule type" value="Genomic_DNA"/>
</dbReference>
<dbReference type="SUPFAM" id="SSF51569">
    <property type="entry name" value="Aldolase"/>
    <property type="match status" value="1"/>
</dbReference>
<keyword evidence="5" id="KW-0456">Lyase</keyword>
<organism evidence="6 7">
    <name type="scientific">Rotaria sordida</name>
    <dbReference type="NCBI Taxonomy" id="392033"/>
    <lineage>
        <taxon>Eukaryota</taxon>
        <taxon>Metazoa</taxon>
        <taxon>Spiralia</taxon>
        <taxon>Gnathifera</taxon>
        <taxon>Rotifera</taxon>
        <taxon>Eurotatoria</taxon>
        <taxon>Bdelloidea</taxon>
        <taxon>Philodinida</taxon>
        <taxon>Philodinidae</taxon>
        <taxon>Rotaria</taxon>
    </lineage>
</organism>
<name>A0A818PVU4_9BILA</name>
<proteinExistence type="inferred from homology"/>
<dbReference type="GO" id="GO:0006096">
    <property type="term" value="P:glycolytic process"/>
    <property type="evidence" value="ECO:0007669"/>
    <property type="project" value="UniProtKB-UniPathway"/>
</dbReference>
<evidence type="ECO:0000256" key="4">
    <source>
        <dbReference type="ARBA" id="ARBA00023152"/>
    </source>
</evidence>
<dbReference type="Pfam" id="PF00274">
    <property type="entry name" value="Glycolytic"/>
    <property type="match status" value="1"/>
</dbReference>
<comment type="pathway">
    <text evidence="1">Carbohydrate degradation; glycolysis; D-glyceraldehyde 3-phosphate and glycerone phosphate from D-glucose: step 4/4.</text>
</comment>
<protein>
    <recommendedName>
        <fullName evidence="3">fructose-bisphosphate aldolase</fullName>
        <ecNumber evidence="3">4.1.2.13</ecNumber>
    </recommendedName>
</protein>
<keyword evidence="4" id="KW-0324">Glycolysis</keyword>
<dbReference type="UniPathway" id="UPA00109">
    <property type="reaction ID" value="UER00183"/>
</dbReference>
<evidence type="ECO:0000256" key="2">
    <source>
        <dbReference type="ARBA" id="ARBA00010387"/>
    </source>
</evidence>
<evidence type="ECO:0000313" key="6">
    <source>
        <dbReference type="EMBL" id="CAF3625236.1"/>
    </source>
</evidence>
<dbReference type="Proteomes" id="UP000663836">
    <property type="component" value="Unassembled WGS sequence"/>
</dbReference>
<evidence type="ECO:0000313" key="7">
    <source>
        <dbReference type="Proteomes" id="UP000663836"/>
    </source>
</evidence>
<comment type="similarity">
    <text evidence="2">Belongs to the class I fructose-bisphosphate aldolase family.</text>
</comment>
<evidence type="ECO:0000256" key="1">
    <source>
        <dbReference type="ARBA" id="ARBA00004714"/>
    </source>
</evidence>
<dbReference type="InterPro" id="IPR013785">
    <property type="entry name" value="Aldolase_TIM"/>
</dbReference>
<dbReference type="PANTHER" id="PTHR11627">
    <property type="entry name" value="FRUCTOSE-BISPHOSPHATE ALDOLASE"/>
    <property type="match status" value="1"/>
</dbReference>